<evidence type="ECO:0000256" key="2">
    <source>
        <dbReference type="ARBA" id="ARBA00023125"/>
    </source>
</evidence>
<dbReference type="Pfam" id="PF12833">
    <property type="entry name" value="HTH_18"/>
    <property type="match status" value="1"/>
</dbReference>
<dbReference type="InterPro" id="IPR018062">
    <property type="entry name" value="HTH_AraC-typ_CS"/>
</dbReference>
<organism evidence="5 6">
    <name type="scientific">Pelomonas parva</name>
    <dbReference type="NCBI Taxonomy" id="3299032"/>
    <lineage>
        <taxon>Bacteria</taxon>
        <taxon>Pseudomonadati</taxon>
        <taxon>Pseudomonadota</taxon>
        <taxon>Betaproteobacteria</taxon>
        <taxon>Burkholderiales</taxon>
        <taxon>Sphaerotilaceae</taxon>
        <taxon>Roseateles</taxon>
    </lineage>
</organism>
<dbReference type="InterPro" id="IPR009057">
    <property type="entry name" value="Homeodomain-like_sf"/>
</dbReference>
<dbReference type="RefSeq" id="WP_394483282.1">
    <property type="nucleotide sequence ID" value="NZ_JBIGHV010000010.1"/>
</dbReference>
<evidence type="ECO:0000256" key="1">
    <source>
        <dbReference type="ARBA" id="ARBA00023015"/>
    </source>
</evidence>
<dbReference type="PROSITE" id="PS01124">
    <property type="entry name" value="HTH_ARAC_FAMILY_2"/>
    <property type="match status" value="1"/>
</dbReference>
<keyword evidence="6" id="KW-1185">Reference proteome</keyword>
<accession>A0ABW7F926</accession>
<proteinExistence type="predicted"/>
<dbReference type="PROSITE" id="PS00041">
    <property type="entry name" value="HTH_ARAC_FAMILY_1"/>
    <property type="match status" value="1"/>
</dbReference>
<comment type="caution">
    <text evidence="5">The sequence shown here is derived from an EMBL/GenBank/DDBJ whole genome shotgun (WGS) entry which is preliminary data.</text>
</comment>
<evidence type="ECO:0000313" key="5">
    <source>
        <dbReference type="EMBL" id="MFG6432980.1"/>
    </source>
</evidence>
<dbReference type="SMART" id="SM00342">
    <property type="entry name" value="HTH_ARAC"/>
    <property type="match status" value="1"/>
</dbReference>
<dbReference type="InterPro" id="IPR037923">
    <property type="entry name" value="HTH-like"/>
</dbReference>
<dbReference type="InterPro" id="IPR018060">
    <property type="entry name" value="HTH_AraC"/>
</dbReference>
<evidence type="ECO:0000259" key="4">
    <source>
        <dbReference type="PROSITE" id="PS01124"/>
    </source>
</evidence>
<name>A0ABW7F926_9BURK</name>
<protein>
    <submittedName>
        <fullName evidence="5">AraC family transcriptional regulator</fullName>
    </submittedName>
</protein>
<keyword evidence="2" id="KW-0238">DNA-binding</keyword>
<dbReference type="SUPFAM" id="SSF51215">
    <property type="entry name" value="Regulatory protein AraC"/>
    <property type="match status" value="1"/>
</dbReference>
<sequence length="281" mass="31619">MELVLVLQGEVVLFSVGSQRRLLPGDVAMVRAREPHACQGLVDDNVLLGLQIDPWLTRHDSQFGRRAFDLTVQHQDAESMKRVAKVRSLMARTMLEIRMKRAGWPMEVEALVLRLLAILLRQVPCTLSESDGCVPFPQEQVVLGARLHAVADYIRRHAHEPLSIEDVARNHSLSAGYLSRLFKSEAGEGFHSFVTNLRLRRALEMMSVPRARTLTCIALECGFPSSRAFNVSFRRTLGCTPSTWRARYLETAAQSRSGLAYGVHHESLAMQLLHSLVMEDH</sequence>
<dbReference type="SUPFAM" id="SSF46689">
    <property type="entry name" value="Homeodomain-like"/>
    <property type="match status" value="2"/>
</dbReference>
<dbReference type="PANTHER" id="PTHR43280:SF2">
    <property type="entry name" value="HTH-TYPE TRANSCRIPTIONAL REGULATOR EXSA"/>
    <property type="match status" value="1"/>
</dbReference>
<dbReference type="Gene3D" id="1.10.10.60">
    <property type="entry name" value="Homeodomain-like"/>
    <property type="match status" value="1"/>
</dbReference>
<dbReference type="Proteomes" id="UP001606210">
    <property type="component" value="Unassembled WGS sequence"/>
</dbReference>
<dbReference type="Gene3D" id="2.60.120.10">
    <property type="entry name" value="Jelly Rolls"/>
    <property type="match status" value="1"/>
</dbReference>
<dbReference type="PANTHER" id="PTHR43280">
    <property type="entry name" value="ARAC-FAMILY TRANSCRIPTIONAL REGULATOR"/>
    <property type="match status" value="1"/>
</dbReference>
<evidence type="ECO:0000313" key="6">
    <source>
        <dbReference type="Proteomes" id="UP001606210"/>
    </source>
</evidence>
<evidence type="ECO:0000256" key="3">
    <source>
        <dbReference type="ARBA" id="ARBA00023163"/>
    </source>
</evidence>
<dbReference type="InterPro" id="IPR014710">
    <property type="entry name" value="RmlC-like_jellyroll"/>
</dbReference>
<feature type="domain" description="HTH araC/xylS-type" evidence="4">
    <location>
        <begin position="148"/>
        <end position="247"/>
    </location>
</feature>
<reference evidence="5 6" key="1">
    <citation type="submission" date="2024-08" db="EMBL/GenBank/DDBJ databases">
        <authorList>
            <person name="Lu H."/>
        </authorList>
    </citation>
    <scope>NUCLEOTIDE SEQUENCE [LARGE SCALE GENOMIC DNA]</scope>
    <source>
        <strain evidence="5 6">LYH14W</strain>
    </source>
</reference>
<gene>
    <name evidence="5" type="ORF">ACG00Y_23905</name>
</gene>
<dbReference type="EMBL" id="JBIGHV010000010">
    <property type="protein sequence ID" value="MFG6432980.1"/>
    <property type="molecule type" value="Genomic_DNA"/>
</dbReference>
<keyword evidence="1" id="KW-0805">Transcription regulation</keyword>
<keyword evidence="3" id="KW-0804">Transcription</keyword>